<evidence type="ECO:0000256" key="2">
    <source>
        <dbReference type="ARBA" id="ARBA00022574"/>
    </source>
</evidence>
<dbReference type="STRING" id="36022.A0A061ANI9"/>
<accession>A0A061ANI9</accession>
<evidence type="ECO:0000313" key="7">
    <source>
        <dbReference type="EMBL" id="ONH65705.1"/>
    </source>
</evidence>
<comment type="similarity">
    <text evidence="1">Belongs to the WD repeat CDC20/Fizzy family.</text>
</comment>
<dbReference type="InterPro" id="IPR001680">
    <property type="entry name" value="WD40_rpt"/>
</dbReference>
<evidence type="ECO:0000256" key="1">
    <source>
        <dbReference type="ARBA" id="ARBA00006445"/>
    </source>
</evidence>
<evidence type="ECO:0000313" key="6">
    <source>
        <dbReference type="EMBL" id="CDR39172.1"/>
    </source>
</evidence>
<proteinExistence type="inferred from homology"/>
<dbReference type="GO" id="GO:0010997">
    <property type="term" value="F:anaphase-promoting complex binding"/>
    <property type="evidence" value="ECO:0007669"/>
    <property type="project" value="InterPro"/>
</dbReference>
<keyword evidence="8" id="KW-1185">Reference proteome</keyword>
<protein>
    <submittedName>
        <fullName evidence="6">CYFA0S03e00452g1_1</fullName>
    </submittedName>
    <submittedName>
        <fullName evidence="7">Meiosis-specific APC/C activator protein AMA1</fullName>
    </submittedName>
</protein>
<dbReference type="AlphaFoldDB" id="A0A061ANI9"/>
<dbReference type="InterPro" id="IPR056150">
    <property type="entry name" value="WD40_CDC20-Fz"/>
</dbReference>
<dbReference type="VEuPathDB" id="FungiDB:BON22_4600"/>
<keyword evidence="2" id="KW-0853">WD repeat</keyword>
<dbReference type="InterPro" id="IPR033010">
    <property type="entry name" value="Cdc20/Fizzy"/>
</dbReference>
<dbReference type="PANTHER" id="PTHR19918">
    <property type="entry name" value="CELL DIVISION CYCLE 20 CDC20 FIZZY -RELATED"/>
    <property type="match status" value="1"/>
</dbReference>
<dbReference type="PANTHER" id="PTHR19918:SF5">
    <property type="entry name" value="MEIOSIS-SPECIFIC APC_C ACTIVATOR PROTEIN AMA1"/>
    <property type="match status" value="1"/>
</dbReference>
<evidence type="ECO:0000259" key="5">
    <source>
        <dbReference type="Pfam" id="PF24807"/>
    </source>
</evidence>
<dbReference type="Proteomes" id="UP000189513">
    <property type="component" value="Unassembled WGS sequence"/>
</dbReference>
<dbReference type="SUPFAM" id="SSF50978">
    <property type="entry name" value="WD40 repeat-like"/>
    <property type="match status" value="1"/>
</dbReference>
<feature type="region of interest" description="Disordered" evidence="4">
    <location>
        <begin position="92"/>
        <end position="143"/>
    </location>
</feature>
<reference evidence="8" key="2">
    <citation type="journal article" date="2017" name="Genome Announc.">
        <title>Genome sequences of Cyberlindnera fabianii 65, Pichia kudriavzevii 129, and Saccharomyces cerevisiae 131 isolated from fermented masau fruits in Zimbabwe.</title>
        <authorList>
            <person name="van Rijswijck I.M.H."/>
            <person name="Derks M.F.L."/>
            <person name="Abee T."/>
            <person name="de Ridder D."/>
            <person name="Smid E.J."/>
        </authorList>
    </citation>
    <scope>NUCLEOTIDE SEQUENCE [LARGE SCALE GENOMIC DNA]</scope>
    <source>
        <strain evidence="8">65</strain>
    </source>
</reference>
<keyword evidence="3" id="KW-0677">Repeat</keyword>
<evidence type="ECO:0000256" key="3">
    <source>
        <dbReference type="ARBA" id="ARBA00022737"/>
    </source>
</evidence>
<dbReference type="InterPro" id="IPR036322">
    <property type="entry name" value="WD40_repeat_dom_sf"/>
</dbReference>
<dbReference type="GO" id="GO:0031145">
    <property type="term" value="P:anaphase-promoting complex-dependent catabolic process"/>
    <property type="evidence" value="ECO:0007669"/>
    <property type="project" value="TreeGrafter"/>
</dbReference>
<feature type="domain" description="CDC20/Fizzy WD40" evidence="5">
    <location>
        <begin position="190"/>
        <end position="490"/>
    </location>
</feature>
<name>A0A061ANI9_CYBFA</name>
<evidence type="ECO:0000256" key="4">
    <source>
        <dbReference type="SAM" id="MobiDB-lite"/>
    </source>
</evidence>
<feature type="compositionally biased region" description="Low complexity" evidence="4">
    <location>
        <begin position="110"/>
        <end position="126"/>
    </location>
</feature>
<dbReference type="InterPro" id="IPR015943">
    <property type="entry name" value="WD40/YVTN_repeat-like_dom_sf"/>
</dbReference>
<evidence type="ECO:0000313" key="8">
    <source>
        <dbReference type="Proteomes" id="UP000189513"/>
    </source>
</evidence>
<dbReference type="SMART" id="SM00320">
    <property type="entry name" value="WD40"/>
    <property type="match status" value="6"/>
</dbReference>
<reference evidence="7" key="3">
    <citation type="submission" date="2017-01" db="EMBL/GenBank/DDBJ databases">
        <authorList>
            <person name="Mah S.A."/>
            <person name="Swanson W.J."/>
            <person name="Moy G.W."/>
            <person name="Vacquier V.D."/>
        </authorList>
    </citation>
    <scope>NUCLEOTIDE SEQUENCE [LARGE SCALE GENOMIC DNA]</scope>
    <source>
        <strain evidence="7">65</strain>
    </source>
</reference>
<dbReference type="GO" id="GO:1990757">
    <property type="term" value="F:ubiquitin ligase activator activity"/>
    <property type="evidence" value="ECO:0007669"/>
    <property type="project" value="TreeGrafter"/>
</dbReference>
<gene>
    <name evidence="7" type="ORF">BON22_4600</name>
    <name evidence="6" type="ORF">CYFA0S_03e00452g</name>
</gene>
<dbReference type="GO" id="GO:1905786">
    <property type="term" value="P:positive regulation of anaphase-promoting complex-dependent catabolic process"/>
    <property type="evidence" value="ECO:0007669"/>
    <property type="project" value="TreeGrafter"/>
</dbReference>
<dbReference type="OrthoDB" id="10263272at2759"/>
<dbReference type="EMBL" id="LK052888">
    <property type="protein sequence ID" value="CDR39172.1"/>
    <property type="molecule type" value="Genomic_DNA"/>
</dbReference>
<feature type="region of interest" description="Disordered" evidence="4">
    <location>
        <begin position="46"/>
        <end position="69"/>
    </location>
</feature>
<dbReference type="Pfam" id="PF24807">
    <property type="entry name" value="WD40_CDC20-Fz"/>
    <property type="match status" value="1"/>
</dbReference>
<dbReference type="GO" id="GO:0005680">
    <property type="term" value="C:anaphase-promoting complex"/>
    <property type="evidence" value="ECO:0007669"/>
    <property type="project" value="TreeGrafter"/>
</dbReference>
<dbReference type="Gene3D" id="2.130.10.10">
    <property type="entry name" value="YVTN repeat-like/Quinoprotein amine dehydrogenase"/>
    <property type="match status" value="1"/>
</dbReference>
<dbReference type="EMBL" id="MPUK01000010">
    <property type="protein sequence ID" value="ONH65705.1"/>
    <property type="molecule type" value="Genomic_DNA"/>
</dbReference>
<dbReference type="OMA" id="KMLVFRG"/>
<feature type="compositionally biased region" description="Polar residues" evidence="4">
    <location>
        <begin position="48"/>
        <end position="61"/>
    </location>
</feature>
<sequence>MDRFIPLSLSSWAFHSQTSPIAPLASVDTTLLNLNGTTLHEGVRVFSTPRNPTTAAASRPSTPDHSDRHLGAMRDALEFSPGRVYSFAPAATTAVTPPSPPSPHFRAARSDSSISTASRAHSLSSRRLSDHSHSPQTPRTPIFPVAYPDETSFISSGQRTSHGMMTDIATMTSHQRKKRKLATTAPVRVLDAPTLRNDFYSNLISWSSRTNLVAVGLASQVYIWSECDGAVLLSVSDDYEISTVSFSDGDYLLVATKGGTISLYSQQQLMALGSFDNTPGVGICCIAWVPGDDSKFFAGDENGYVLYFEVTSEGTLILVNRFSCVSQQVCGIAVSHDGSQISVGGNDNVCAIWDVTDKLNPRLKFHLKHQAAVKAIAYCPWSRSLLATGGGSKDRAIRFWHAKTGTLLDAIHTKGQVTQLIWSKRKRQIVATFGFGDIVEPIVIAVYSYPRMEKLVQVESLAHIRILAAALSPDSSSICVGANDETVRFYELWSTQDSILQDSQENGVLKSDLIELCEGITKSGGLIR</sequence>
<reference evidence="6" key="1">
    <citation type="journal article" date="2014" name="Genome Announc.">
        <title>Genome sequence of the yeast Cyberlindnera fabianii (Hansenula fabianii).</title>
        <authorList>
            <person name="Freel K.C."/>
            <person name="Sarilar V."/>
            <person name="Neuveglise C."/>
            <person name="Devillers H."/>
            <person name="Friedrich A."/>
            <person name="Schacherer J."/>
        </authorList>
    </citation>
    <scope>NUCLEOTIDE SEQUENCE</scope>
    <source>
        <strain evidence="6">YJS4271</strain>
    </source>
</reference>
<organism evidence="6">
    <name type="scientific">Cyberlindnera fabianii</name>
    <name type="common">Yeast</name>
    <name type="synonym">Hansenula fabianii</name>
    <dbReference type="NCBI Taxonomy" id="36022"/>
    <lineage>
        <taxon>Eukaryota</taxon>
        <taxon>Fungi</taxon>
        <taxon>Dikarya</taxon>
        <taxon>Ascomycota</taxon>
        <taxon>Saccharomycotina</taxon>
        <taxon>Saccharomycetes</taxon>
        <taxon>Phaffomycetales</taxon>
        <taxon>Phaffomycetaceae</taxon>
        <taxon>Cyberlindnera</taxon>
    </lineage>
</organism>